<keyword evidence="3" id="KW-1185">Reference proteome</keyword>
<dbReference type="Pfam" id="PF03625">
    <property type="entry name" value="DUF302"/>
    <property type="match status" value="1"/>
</dbReference>
<dbReference type="CDD" id="cd14797">
    <property type="entry name" value="DUF302"/>
    <property type="match status" value="1"/>
</dbReference>
<dbReference type="SUPFAM" id="SSF103247">
    <property type="entry name" value="TT1751-like"/>
    <property type="match status" value="1"/>
</dbReference>
<dbReference type="RefSeq" id="WP_387417727.1">
    <property type="nucleotide sequence ID" value="NZ_JBIASD010000049.1"/>
</dbReference>
<accession>A0ABW6T5A3</accession>
<evidence type="ECO:0000313" key="3">
    <source>
        <dbReference type="Proteomes" id="UP001602013"/>
    </source>
</evidence>
<comment type="caution">
    <text evidence="2">The sequence shown here is derived from an EMBL/GenBank/DDBJ whole genome shotgun (WGS) entry which is preliminary data.</text>
</comment>
<dbReference type="InterPro" id="IPR035923">
    <property type="entry name" value="TT1751-like_sf"/>
</dbReference>
<protein>
    <submittedName>
        <fullName evidence="2">DUF302 domain-containing protein</fullName>
    </submittedName>
</protein>
<evidence type="ECO:0000259" key="1">
    <source>
        <dbReference type="Pfam" id="PF03625"/>
    </source>
</evidence>
<sequence length="181" mass="20371">MTRSTHAKIESVPHEVNRLAIAVGEPYDSFRVRYEDAVPEFEAERFGRLVEENAGWDAVVRATAENAPHDFITYWSQDFSPLLRLAGERRRCVEYLMGNHTIAQRMFHHNPAILLYAPLRTAIYEDAQGETWFAVDQPSTRFSSFGDPAITEVGIELDRKLAALLDHLGVPVPDVLTSSGS</sequence>
<dbReference type="EMBL" id="JBIASD010000049">
    <property type="protein sequence ID" value="MFF3671552.1"/>
    <property type="molecule type" value="Genomic_DNA"/>
</dbReference>
<dbReference type="InterPro" id="IPR005180">
    <property type="entry name" value="DUF302"/>
</dbReference>
<evidence type="ECO:0000313" key="2">
    <source>
        <dbReference type="EMBL" id="MFF3671552.1"/>
    </source>
</evidence>
<dbReference type="Proteomes" id="UP001602013">
    <property type="component" value="Unassembled WGS sequence"/>
</dbReference>
<feature type="domain" description="DUF302" evidence="1">
    <location>
        <begin position="89"/>
        <end position="138"/>
    </location>
</feature>
<name>A0ABW6T5A3_9ACTN</name>
<organism evidence="2 3">
    <name type="scientific">Microtetraspora malaysiensis</name>
    <dbReference type="NCBI Taxonomy" id="161358"/>
    <lineage>
        <taxon>Bacteria</taxon>
        <taxon>Bacillati</taxon>
        <taxon>Actinomycetota</taxon>
        <taxon>Actinomycetes</taxon>
        <taxon>Streptosporangiales</taxon>
        <taxon>Streptosporangiaceae</taxon>
        <taxon>Microtetraspora</taxon>
    </lineage>
</organism>
<reference evidence="2 3" key="1">
    <citation type="submission" date="2024-10" db="EMBL/GenBank/DDBJ databases">
        <title>The Natural Products Discovery Center: Release of the First 8490 Sequenced Strains for Exploring Actinobacteria Biosynthetic Diversity.</title>
        <authorList>
            <person name="Kalkreuter E."/>
            <person name="Kautsar S.A."/>
            <person name="Yang D."/>
            <person name="Bader C.D."/>
            <person name="Teijaro C.N."/>
            <person name="Fluegel L."/>
            <person name="Davis C.M."/>
            <person name="Simpson J.R."/>
            <person name="Lauterbach L."/>
            <person name="Steele A.D."/>
            <person name="Gui C."/>
            <person name="Meng S."/>
            <person name="Li G."/>
            <person name="Viehrig K."/>
            <person name="Ye F."/>
            <person name="Su P."/>
            <person name="Kiefer A.F."/>
            <person name="Nichols A."/>
            <person name="Cepeda A.J."/>
            <person name="Yan W."/>
            <person name="Fan B."/>
            <person name="Jiang Y."/>
            <person name="Adhikari A."/>
            <person name="Zheng C.-J."/>
            <person name="Schuster L."/>
            <person name="Cowan T.M."/>
            <person name="Smanski M.J."/>
            <person name="Chevrette M.G."/>
            <person name="De Carvalho L.P.S."/>
            <person name="Shen B."/>
        </authorList>
    </citation>
    <scope>NUCLEOTIDE SEQUENCE [LARGE SCALE GENOMIC DNA]</scope>
    <source>
        <strain evidence="2 3">NPDC002173</strain>
    </source>
</reference>
<dbReference type="Gene3D" id="3.30.310.70">
    <property type="entry name" value="TT1751-like domain"/>
    <property type="match status" value="1"/>
</dbReference>
<gene>
    <name evidence="2" type="ORF">ACFYXI_38810</name>
</gene>
<proteinExistence type="predicted"/>